<name>A0A0C9Y3R9_9AGAM</name>
<reference evidence="1 2" key="1">
    <citation type="submission" date="2014-04" db="EMBL/GenBank/DDBJ databases">
        <authorList>
            <consortium name="DOE Joint Genome Institute"/>
            <person name="Kuo A."/>
            <person name="Kohler A."/>
            <person name="Costa M.D."/>
            <person name="Nagy L.G."/>
            <person name="Floudas D."/>
            <person name="Copeland A."/>
            <person name="Barry K.W."/>
            <person name="Cichocki N."/>
            <person name="Veneault-Fourrey C."/>
            <person name="LaButti K."/>
            <person name="Lindquist E.A."/>
            <person name="Lipzen A."/>
            <person name="Lundell T."/>
            <person name="Morin E."/>
            <person name="Murat C."/>
            <person name="Sun H."/>
            <person name="Tunlid A."/>
            <person name="Henrissat B."/>
            <person name="Grigoriev I.V."/>
            <person name="Hibbett D.S."/>
            <person name="Martin F."/>
            <person name="Nordberg H.P."/>
            <person name="Cantor M.N."/>
            <person name="Hua S.X."/>
        </authorList>
    </citation>
    <scope>NUCLEOTIDE SEQUENCE [LARGE SCALE GENOMIC DNA]</scope>
    <source>
        <strain evidence="1 2">441</strain>
    </source>
</reference>
<dbReference type="EMBL" id="KN834163">
    <property type="protein sequence ID" value="KIK11746.1"/>
    <property type="molecule type" value="Genomic_DNA"/>
</dbReference>
<gene>
    <name evidence="1" type="ORF">PISMIDRAFT_475991</name>
</gene>
<dbReference type="Proteomes" id="UP000054018">
    <property type="component" value="Unassembled WGS sequence"/>
</dbReference>
<evidence type="ECO:0000313" key="1">
    <source>
        <dbReference type="EMBL" id="KIK11746.1"/>
    </source>
</evidence>
<organism evidence="1 2">
    <name type="scientific">Pisolithus microcarpus 441</name>
    <dbReference type="NCBI Taxonomy" id="765257"/>
    <lineage>
        <taxon>Eukaryota</taxon>
        <taxon>Fungi</taxon>
        <taxon>Dikarya</taxon>
        <taxon>Basidiomycota</taxon>
        <taxon>Agaricomycotina</taxon>
        <taxon>Agaricomycetes</taxon>
        <taxon>Agaricomycetidae</taxon>
        <taxon>Boletales</taxon>
        <taxon>Sclerodermatineae</taxon>
        <taxon>Pisolithaceae</taxon>
        <taxon>Pisolithus</taxon>
    </lineage>
</organism>
<proteinExistence type="predicted"/>
<sequence length="164" mass="18384">MKSQTALGDRRSALQGALATKRNLVLVSKQWQYMAMRYLYRIVLIRTGLDLLALDRSLRNYATRNGSSVGTQSPGQWTRRLDISLDFCNECEDLERCVKYLTYVIRSLPKLEIVSFAIPGSVIMPFKALDALRCSANSLRMPRLVRERLFPPSTPAGGASEGPS</sequence>
<dbReference type="HOGENOM" id="CLU_1619690_0_0_1"/>
<reference evidence="2" key="2">
    <citation type="submission" date="2015-01" db="EMBL/GenBank/DDBJ databases">
        <title>Evolutionary Origins and Diversification of the Mycorrhizal Mutualists.</title>
        <authorList>
            <consortium name="DOE Joint Genome Institute"/>
            <consortium name="Mycorrhizal Genomics Consortium"/>
            <person name="Kohler A."/>
            <person name="Kuo A."/>
            <person name="Nagy L.G."/>
            <person name="Floudas D."/>
            <person name="Copeland A."/>
            <person name="Barry K.W."/>
            <person name="Cichocki N."/>
            <person name="Veneault-Fourrey C."/>
            <person name="LaButti K."/>
            <person name="Lindquist E.A."/>
            <person name="Lipzen A."/>
            <person name="Lundell T."/>
            <person name="Morin E."/>
            <person name="Murat C."/>
            <person name="Riley R."/>
            <person name="Ohm R."/>
            <person name="Sun H."/>
            <person name="Tunlid A."/>
            <person name="Henrissat B."/>
            <person name="Grigoriev I.V."/>
            <person name="Hibbett D.S."/>
            <person name="Martin F."/>
        </authorList>
    </citation>
    <scope>NUCLEOTIDE SEQUENCE [LARGE SCALE GENOMIC DNA]</scope>
    <source>
        <strain evidence="2">441</strain>
    </source>
</reference>
<protein>
    <submittedName>
        <fullName evidence="1">Uncharacterized protein</fullName>
    </submittedName>
</protein>
<keyword evidence="2" id="KW-1185">Reference proteome</keyword>
<accession>A0A0C9Y3R9</accession>
<evidence type="ECO:0000313" key="2">
    <source>
        <dbReference type="Proteomes" id="UP000054018"/>
    </source>
</evidence>
<dbReference type="OrthoDB" id="2664792at2759"/>
<dbReference type="AlphaFoldDB" id="A0A0C9Y3R9"/>